<organism evidence="1 2">
    <name type="scientific">Riccia fluitans</name>
    <dbReference type="NCBI Taxonomy" id="41844"/>
    <lineage>
        <taxon>Eukaryota</taxon>
        <taxon>Viridiplantae</taxon>
        <taxon>Streptophyta</taxon>
        <taxon>Embryophyta</taxon>
        <taxon>Marchantiophyta</taxon>
        <taxon>Marchantiopsida</taxon>
        <taxon>Marchantiidae</taxon>
        <taxon>Marchantiales</taxon>
        <taxon>Ricciaceae</taxon>
        <taxon>Riccia</taxon>
    </lineage>
</organism>
<dbReference type="Proteomes" id="UP001605036">
    <property type="component" value="Unassembled WGS sequence"/>
</dbReference>
<accession>A0ABD1Z6C6</accession>
<sequence length="116" mass="12790">MIQLAISVPIPHQADDDLQMQTDDSDLHLACSRNNETSNIHTASSGIHSLLEPYLSVGLTKSPQSLCMPRSGCTSDSISFDYAEISHQNYEKVMAHDTIKPTIELACQTLKTTERT</sequence>
<proteinExistence type="predicted"/>
<name>A0ABD1Z6C6_9MARC</name>
<evidence type="ECO:0000313" key="2">
    <source>
        <dbReference type="Proteomes" id="UP001605036"/>
    </source>
</evidence>
<protein>
    <submittedName>
        <fullName evidence="1">Uncharacterized protein</fullName>
    </submittedName>
</protein>
<dbReference type="EMBL" id="JBHFFA010000002">
    <property type="protein sequence ID" value="KAL2643270.1"/>
    <property type="molecule type" value="Genomic_DNA"/>
</dbReference>
<dbReference type="AlphaFoldDB" id="A0ABD1Z6C6"/>
<comment type="caution">
    <text evidence="1">The sequence shown here is derived from an EMBL/GenBank/DDBJ whole genome shotgun (WGS) entry which is preliminary data.</text>
</comment>
<evidence type="ECO:0000313" key="1">
    <source>
        <dbReference type="EMBL" id="KAL2643270.1"/>
    </source>
</evidence>
<gene>
    <name evidence="1" type="ORF">R1flu_010857</name>
</gene>
<keyword evidence="2" id="KW-1185">Reference proteome</keyword>
<reference evidence="1 2" key="1">
    <citation type="submission" date="2024-09" db="EMBL/GenBank/DDBJ databases">
        <title>Chromosome-scale assembly of Riccia fluitans.</title>
        <authorList>
            <person name="Paukszto L."/>
            <person name="Sawicki J."/>
            <person name="Karawczyk K."/>
            <person name="Piernik-Szablinska J."/>
            <person name="Szczecinska M."/>
            <person name="Mazdziarz M."/>
        </authorList>
    </citation>
    <scope>NUCLEOTIDE SEQUENCE [LARGE SCALE GENOMIC DNA]</scope>
    <source>
        <strain evidence="1">Rf_01</strain>
        <tissue evidence="1">Aerial parts of the thallus</tissue>
    </source>
</reference>